<dbReference type="AlphaFoldDB" id="W2SQ73"/>
<keyword evidence="2" id="KW-1185">Reference proteome</keyword>
<reference evidence="2" key="1">
    <citation type="journal article" date="2014" name="Nat. Genet.">
        <title>Genome of the human hookworm Necator americanus.</title>
        <authorList>
            <person name="Tang Y.T."/>
            <person name="Gao X."/>
            <person name="Rosa B.A."/>
            <person name="Abubucker S."/>
            <person name="Hallsworth-Pepin K."/>
            <person name="Martin J."/>
            <person name="Tyagi R."/>
            <person name="Heizer E."/>
            <person name="Zhang X."/>
            <person name="Bhonagiri-Palsikar V."/>
            <person name="Minx P."/>
            <person name="Warren W.C."/>
            <person name="Wang Q."/>
            <person name="Zhan B."/>
            <person name="Hotez P.J."/>
            <person name="Sternberg P.W."/>
            <person name="Dougall A."/>
            <person name="Gaze S.T."/>
            <person name="Mulvenna J."/>
            <person name="Sotillo J."/>
            <person name="Ranganathan S."/>
            <person name="Rabelo E.M."/>
            <person name="Wilson R.K."/>
            <person name="Felgner P.L."/>
            <person name="Bethony J."/>
            <person name="Hawdon J.M."/>
            <person name="Gasser R.B."/>
            <person name="Loukas A."/>
            <person name="Mitreva M."/>
        </authorList>
    </citation>
    <scope>NUCLEOTIDE SEQUENCE [LARGE SCALE GENOMIC DNA]</scope>
</reference>
<sequence>MFSDCKHMSAHRNLGAFLQLQVCCNVTSVKIWGIQKPSNFKISRVVYEAEFPKVADDMYSELQANHRLTFIRTNLSAEETKHASNPYHKLEPDFPPRCRFAPIDRNQRLVGWGRSLEFNAPTAPVKP</sequence>
<protein>
    <submittedName>
        <fullName evidence="1">Uncharacterized protein</fullName>
    </submittedName>
</protein>
<evidence type="ECO:0000313" key="2">
    <source>
        <dbReference type="Proteomes" id="UP000053676"/>
    </source>
</evidence>
<proteinExistence type="predicted"/>
<accession>W2SQ73</accession>
<dbReference type="KEGG" id="nai:NECAME_14519"/>
<dbReference type="Proteomes" id="UP000053676">
    <property type="component" value="Unassembled WGS sequence"/>
</dbReference>
<gene>
    <name evidence="1" type="ORF">NECAME_14519</name>
</gene>
<evidence type="ECO:0000313" key="1">
    <source>
        <dbReference type="EMBL" id="ETN70827.1"/>
    </source>
</evidence>
<name>W2SQ73_NECAM</name>
<organism evidence="1 2">
    <name type="scientific">Necator americanus</name>
    <name type="common">Human hookworm</name>
    <dbReference type="NCBI Taxonomy" id="51031"/>
    <lineage>
        <taxon>Eukaryota</taxon>
        <taxon>Metazoa</taxon>
        <taxon>Ecdysozoa</taxon>
        <taxon>Nematoda</taxon>
        <taxon>Chromadorea</taxon>
        <taxon>Rhabditida</taxon>
        <taxon>Rhabditina</taxon>
        <taxon>Rhabditomorpha</taxon>
        <taxon>Strongyloidea</taxon>
        <taxon>Ancylostomatidae</taxon>
        <taxon>Bunostominae</taxon>
        <taxon>Necator</taxon>
    </lineage>
</organism>
<dbReference type="EMBL" id="KI668891">
    <property type="protein sequence ID" value="ETN70827.1"/>
    <property type="molecule type" value="Genomic_DNA"/>
</dbReference>